<sequence>MLHFLNTSGCVRQAAMVYLESDIRGMQEDIPCCDRCIARDGYIRCKS</sequence>
<keyword evidence="2" id="KW-1185">Reference proteome</keyword>
<organism evidence="1 2">
    <name type="scientific">Pyronema omphalodes (strain CBS 100304)</name>
    <name type="common">Pyronema confluens</name>
    <dbReference type="NCBI Taxonomy" id="1076935"/>
    <lineage>
        <taxon>Eukaryota</taxon>
        <taxon>Fungi</taxon>
        <taxon>Dikarya</taxon>
        <taxon>Ascomycota</taxon>
        <taxon>Pezizomycotina</taxon>
        <taxon>Pezizomycetes</taxon>
        <taxon>Pezizales</taxon>
        <taxon>Pyronemataceae</taxon>
        <taxon>Pyronema</taxon>
    </lineage>
</organism>
<accession>U4KZZ0</accession>
<reference evidence="1 2" key="1">
    <citation type="journal article" date="2013" name="PLoS Genet.">
        <title>The genome and development-dependent transcriptomes of Pyronema confluens: a window into fungal evolution.</title>
        <authorList>
            <person name="Traeger S."/>
            <person name="Altegoer F."/>
            <person name="Freitag M."/>
            <person name="Gabaldon T."/>
            <person name="Kempken F."/>
            <person name="Kumar A."/>
            <person name="Marcet-Houben M."/>
            <person name="Poggeler S."/>
            <person name="Stajich J.E."/>
            <person name="Nowrousian M."/>
        </authorList>
    </citation>
    <scope>NUCLEOTIDE SEQUENCE [LARGE SCALE GENOMIC DNA]</scope>
    <source>
        <strain evidence="2">CBS 100304</strain>
        <tissue evidence="1">Vegetative mycelium</tissue>
    </source>
</reference>
<name>U4KZZ0_PYROM</name>
<gene>
    <name evidence="1" type="ORF">PCON_06929</name>
</gene>
<dbReference type="EMBL" id="HF935349">
    <property type="protein sequence ID" value="CCX07340.1"/>
    <property type="molecule type" value="Genomic_DNA"/>
</dbReference>
<proteinExistence type="predicted"/>
<dbReference type="AlphaFoldDB" id="U4KZZ0"/>
<protein>
    <submittedName>
        <fullName evidence="1">Uncharacterized protein</fullName>
    </submittedName>
</protein>
<evidence type="ECO:0000313" key="1">
    <source>
        <dbReference type="EMBL" id="CCX07340.1"/>
    </source>
</evidence>
<evidence type="ECO:0000313" key="2">
    <source>
        <dbReference type="Proteomes" id="UP000018144"/>
    </source>
</evidence>
<dbReference type="Proteomes" id="UP000018144">
    <property type="component" value="Unassembled WGS sequence"/>
</dbReference>